<dbReference type="Pfam" id="PF14650">
    <property type="entry name" value="FAM75"/>
    <property type="match status" value="1"/>
</dbReference>
<evidence type="ECO:0000256" key="2">
    <source>
        <dbReference type="SAM" id="MobiDB-lite"/>
    </source>
</evidence>
<feature type="non-terminal residue" evidence="4">
    <location>
        <position position="368"/>
    </location>
</feature>
<dbReference type="PANTHER" id="PTHR21859:SF12">
    <property type="entry name" value="SPERMATOGENESIS-ASSOCIATED PROTEIN 31D1"/>
    <property type="match status" value="1"/>
</dbReference>
<dbReference type="InterPro" id="IPR039509">
    <property type="entry name" value="SPATA31"/>
</dbReference>
<feature type="region of interest" description="Disordered" evidence="2">
    <location>
        <begin position="154"/>
        <end position="298"/>
    </location>
</feature>
<accession>A0A8T1SFG0</accession>
<name>A0A8T1SFG0_CHESE</name>
<feature type="compositionally biased region" description="Polar residues" evidence="2">
    <location>
        <begin position="178"/>
        <end position="191"/>
    </location>
</feature>
<protein>
    <submittedName>
        <fullName evidence="4">SPATA31 subfamily D member 3</fullName>
    </submittedName>
</protein>
<comment type="caution">
    <text evidence="4">The sequence shown here is derived from an EMBL/GenBank/DDBJ whole genome shotgun (WGS) entry which is preliminary data.</text>
</comment>
<feature type="domain" description="SPATA31" evidence="3">
    <location>
        <begin position="35"/>
        <end position="214"/>
    </location>
</feature>
<gene>
    <name evidence="4" type="primary">Spata31d3</name>
    <name evidence="4" type="ORF">G0U57_009274</name>
</gene>
<comment type="similarity">
    <text evidence="1">Belongs to the SPATA31 family.</text>
</comment>
<dbReference type="EMBL" id="JAHGAV010000241">
    <property type="protein sequence ID" value="KAG6927812.1"/>
    <property type="molecule type" value="Genomic_DNA"/>
</dbReference>
<evidence type="ECO:0000259" key="3">
    <source>
        <dbReference type="Pfam" id="PF14650"/>
    </source>
</evidence>
<organism evidence="4 5">
    <name type="scientific">Chelydra serpentina</name>
    <name type="common">Snapping turtle</name>
    <name type="synonym">Testudo serpentina</name>
    <dbReference type="NCBI Taxonomy" id="8475"/>
    <lineage>
        <taxon>Eukaryota</taxon>
        <taxon>Metazoa</taxon>
        <taxon>Chordata</taxon>
        <taxon>Craniata</taxon>
        <taxon>Vertebrata</taxon>
        <taxon>Euteleostomi</taxon>
        <taxon>Archelosauria</taxon>
        <taxon>Testudinata</taxon>
        <taxon>Testudines</taxon>
        <taxon>Cryptodira</taxon>
        <taxon>Durocryptodira</taxon>
        <taxon>Americhelydia</taxon>
        <taxon>Chelydroidea</taxon>
        <taxon>Chelydridae</taxon>
        <taxon>Chelydra</taxon>
    </lineage>
</organism>
<proteinExistence type="inferred from homology"/>
<keyword evidence="5" id="KW-1185">Reference proteome</keyword>
<dbReference type="AlphaFoldDB" id="A0A8T1SFG0"/>
<dbReference type="Proteomes" id="UP000765507">
    <property type="component" value="Unassembled WGS sequence"/>
</dbReference>
<evidence type="ECO:0000313" key="4">
    <source>
        <dbReference type="EMBL" id="KAG6927812.1"/>
    </source>
</evidence>
<evidence type="ECO:0000313" key="5">
    <source>
        <dbReference type="Proteomes" id="UP000765507"/>
    </source>
</evidence>
<evidence type="ECO:0000256" key="1">
    <source>
        <dbReference type="ARBA" id="ARBA00035009"/>
    </source>
</evidence>
<dbReference type="PANTHER" id="PTHR21859">
    <property type="entry name" value="ACROSOME-SPECIFIC PROTEIN"/>
    <property type="match status" value="1"/>
</dbReference>
<feature type="compositionally biased region" description="Basic and acidic residues" evidence="2">
    <location>
        <begin position="199"/>
        <end position="213"/>
    </location>
</feature>
<reference evidence="4 5" key="1">
    <citation type="journal article" date="2020" name="G3 (Bethesda)">
        <title>Draft Genome of the Common Snapping Turtle, Chelydra serpentina, a Model for Phenotypic Plasticity in Reptiles.</title>
        <authorList>
            <person name="Das D."/>
            <person name="Singh S.K."/>
            <person name="Bierstedt J."/>
            <person name="Erickson A."/>
            <person name="Galli G.L.J."/>
            <person name="Crossley D.A. 2nd"/>
            <person name="Rhen T."/>
        </authorList>
    </citation>
    <scope>NUCLEOTIDE SEQUENCE [LARGE SCALE GENOMIC DNA]</scope>
    <source>
        <strain evidence="4">KW</strain>
    </source>
</reference>
<feature type="region of interest" description="Disordered" evidence="2">
    <location>
        <begin position="344"/>
        <end position="368"/>
    </location>
</feature>
<sequence length="368" mass="41104">MGQQPAHPMELHTRRKHLIMQWGLLTLDPEPPAKLPHAIPARGAGVDFSEMETDFIIDEVKEHLDWHMQRKKLQHEWGLPDVVWKSLRAFLPPVPKLSALKAKPEVEVVPILGELLFLGRDVKKQLSFHIIKMQVQQRWGLPTRIQDSLRRFMSPSPDERGQLSHPTCGGIVTPYRSPFQQRSKKAQSSQLPLRAHSKRWLEDVHVLPTDRRQQMARSYSRKHPAAVTSKGKSTPDHRSAAQTGRQSTSSSCSTRPPTPVEDTSMETGRSDGAAGIQTKPDRFTLPAGVDETSPPPGTAVTENMLAATLHFYRSELRKPLTSVSGTKGTEEKLELHMERTFISGEGSCLRPGAQAGEGRADLPRTQGH</sequence>
<dbReference type="OrthoDB" id="9120435at2759"/>